<sequence>MKILNAESLKLFYEFMSREQGKGDSSNSRYEKIEQFFIRYIDQRFQNRIRGCAEKVGLTPPEAQLVVVIGDEGGLSLKAIHKKTLLCLDVAEIATNRLITRQLVFAKRCGHEQTPRFYLSDEGAVVRQRLREGCVFPY</sequence>
<dbReference type="Gene3D" id="1.10.10.10">
    <property type="entry name" value="Winged helix-like DNA-binding domain superfamily/Winged helix DNA-binding domain"/>
    <property type="match status" value="1"/>
</dbReference>
<proteinExistence type="predicted"/>
<organism evidence="1 2">
    <name type="scientific">Marinobacter shengliensis</name>
    <dbReference type="NCBI Taxonomy" id="1389223"/>
    <lineage>
        <taxon>Bacteria</taxon>
        <taxon>Pseudomonadati</taxon>
        <taxon>Pseudomonadota</taxon>
        <taxon>Gammaproteobacteria</taxon>
        <taxon>Pseudomonadales</taxon>
        <taxon>Marinobacteraceae</taxon>
        <taxon>Marinobacter</taxon>
    </lineage>
</organism>
<dbReference type="Proteomes" id="UP001576762">
    <property type="component" value="Unassembled WGS sequence"/>
</dbReference>
<keyword evidence="2" id="KW-1185">Reference proteome</keyword>
<dbReference type="SUPFAM" id="SSF46785">
    <property type="entry name" value="Winged helix' DNA-binding domain"/>
    <property type="match status" value="1"/>
</dbReference>
<evidence type="ECO:0000313" key="1">
    <source>
        <dbReference type="EMBL" id="MFB2717175.1"/>
    </source>
</evidence>
<evidence type="ECO:0000313" key="2">
    <source>
        <dbReference type="Proteomes" id="UP001576762"/>
    </source>
</evidence>
<protein>
    <recommendedName>
        <fullName evidence="3">MarR family transcriptional regulator</fullName>
    </recommendedName>
</protein>
<comment type="caution">
    <text evidence="1">The sequence shown here is derived from an EMBL/GenBank/DDBJ whole genome shotgun (WGS) entry which is preliminary data.</text>
</comment>
<dbReference type="RefSeq" id="WP_064227446.1">
    <property type="nucleotide sequence ID" value="NZ_JBHFLB010000078.1"/>
</dbReference>
<evidence type="ECO:0008006" key="3">
    <source>
        <dbReference type="Google" id="ProtNLM"/>
    </source>
</evidence>
<name>A0ABV4WAE5_9GAMM</name>
<reference evidence="1 2" key="1">
    <citation type="submission" date="2024-09" db="EMBL/GenBank/DDBJ databases">
        <title>Draft genome sequences of 6 high pH adapted Marinobacter shengliensis sp. isolated from Mariana forearc serpentinite mud volcanoes.</title>
        <authorList>
            <person name="Elkassas S."/>
            <person name="Serres M."/>
            <person name="Michael N."/>
            <person name="Amina P."/>
            <person name="Teodora Z."/>
            <person name="Julie H."/>
        </authorList>
    </citation>
    <scope>NUCLEOTIDE SEQUENCE [LARGE SCALE GENOMIC DNA]</scope>
    <source>
        <strain evidence="1 2">EB4</strain>
    </source>
</reference>
<dbReference type="EMBL" id="JBHFLD010000028">
    <property type="protein sequence ID" value="MFB2717175.1"/>
    <property type="molecule type" value="Genomic_DNA"/>
</dbReference>
<dbReference type="InterPro" id="IPR036388">
    <property type="entry name" value="WH-like_DNA-bd_sf"/>
</dbReference>
<accession>A0ABV4WAE5</accession>
<dbReference type="InterPro" id="IPR036390">
    <property type="entry name" value="WH_DNA-bd_sf"/>
</dbReference>
<gene>
    <name evidence="1" type="ORF">ACE05E_16975</name>
</gene>